<feature type="transmembrane region" description="Helical" evidence="5">
    <location>
        <begin position="157"/>
        <end position="181"/>
    </location>
</feature>
<dbReference type="OrthoDB" id="1777965at2"/>
<keyword evidence="4 5" id="KW-0472">Membrane</keyword>
<feature type="transmembrane region" description="Helical" evidence="5">
    <location>
        <begin position="29"/>
        <end position="51"/>
    </location>
</feature>
<dbReference type="GO" id="GO:0016020">
    <property type="term" value="C:membrane"/>
    <property type="evidence" value="ECO:0007669"/>
    <property type="project" value="UniProtKB-SubCell"/>
</dbReference>
<evidence type="ECO:0000313" key="6">
    <source>
        <dbReference type="EMBL" id="KNZ42566.1"/>
    </source>
</evidence>
<proteinExistence type="predicted"/>
<name>A0A0L6U220_9FIRM</name>
<feature type="transmembrane region" description="Helical" evidence="5">
    <location>
        <begin position="122"/>
        <end position="145"/>
    </location>
</feature>
<comment type="caution">
    <text evidence="6">The sequence shown here is derived from an EMBL/GenBank/DDBJ whole genome shotgun (WGS) entry which is preliminary data.</text>
</comment>
<organism evidence="6 7">
    <name type="scientific">Acetobacterium bakii</name>
    <dbReference type="NCBI Taxonomy" id="52689"/>
    <lineage>
        <taxon>Bacteria</taxon>
        <taxon>Bacillati</taxon>
        <taxon>Bacillota</taxon>
        <taxon>Clostridia</taxon>
        <taxon>Eubacteriales</taxon>
        <taxon>Eubacteriaceae</taxon>
        <taxon>Acetobacterium</taxon>
    </lineage>
</organism>
<evidence type="ECO:0000256" key="5">
    <source>
        <dbReference type="SAM" id="Phobius"/>
    </source>
</evidence>
<dbReference type="Proteomes" id="UP000036873">
    <property type="component" value="Unassembled WGS sequence"/>
</dbReference>
<evidence type="ECO:0008006" key="8">
    <source>
        <dbReference type="Google" id="ProtNLM"/>
    </source>
</evidence>
<dbReference type="InterPro" id="IPR003825">
    <property type="entry name" value="Colicin-V_CvpA"/>
</dbReference>
<evidence type="ECO:0000256" key="2">
    <source>
        <dbReference type="ARBA" id="ARBA00022692"/>
    </source>
</evidence>
<feature type="transmembrane region" description="Helical" evidence="5">
    <location>
        <begin position="6"/>
        <end position="22"/>
    </location>
</feature>
<keyword evidence="7" id="KW-1185">Reference proteome</keyword>
<dbReference type="EMBL" id="LGYO01000011">
    <property type="protein sequence ID" value="KNZ42566.1"/>
    <property type="molecule type" value="Genomic_DNA"/>
</dbReference>
<gene>
    <name evidence="6" type="ORF">AKG39_05265</name>
</gene>
<evidence type="ECO:0000313" key="7">
    <source>
        <dbReference type="Proteomes" id="UP000036873"/>
    </source>
</evidence>
<evidence type="ECO:0000256" key="3">
    <source>
        <dbReference type="ARBA" id="ARBA00022989"/>
    </source>
</evidence>
<dbReference type="GO" id="GO:0009403">
    <property type="term" value="P:toxin biosynthetic process"/>
    <property type="evidence" value="ECO:0007669"/>
    <property type="project" value="InterPro"/>
</dbReference>
<evidence type="ECO:0000256" key="1">
    <source>
        <dbReference type="ARBA" id="ARBA00004141"/>
    </source>
</evidence>
<sequence>MSLTTLDYIVILVCIISGLIGYQRGAIRTLISFGGFIASFAIAWIFSPVLADWLLNLGVFNGLMETVNINGVAQALFDSGIQQAVSANSTMGQAILVGGQTIVIENVDLLTQSLVYGIARSISFLLLLLATGIVIGILQMLFSGVSRIPIIGGLNRLLGLALGLVLGICLCGIVVWVITAINTFTGGATNLPTFEGSALIEVVTPWVANLTGLN</sequence>
<keyword evidence="3 5" id="KW-1133">Transmembrane helix</keyword>
<dbReference type="STRING" id="52689.AKG39_05265"/>
<dbReference type="Pfam" id="PF02674">
    <property type="entry name" value="Colicin_V"/>
    <property type="match status" value="1"/>
</dbReference>
<accession>A0A0L6U220</accession>
<dbReference type="PANTHER" id="PTHR37306:SF1">
    <property type="entry name" value="COLICIN V PRODUCTION PROTEIN"/>
    <property type="match status" value="1"/>
</dbReference>
<protein>
    <recommendedName>
        <fullName evidence="8">Colicin V production protein</fullName>
    </recommendedName>
</protein>
<keyword evidence="2 5" id="KW-0812">Transmembrane</keyword>
<dbReference type="RefSeq" id="WP_050739321.1">
    <property type="nucleotide sequence ID" value="NZ_LGYO01000011.1"/>
</dbReference>
<reference evidence="7" key="1">
    <citation type="submission" date="2015-07" db="EMBL/GenBank/DDBJ databases">
        <title>Draft genome sequence of Acetobacterium bakii DSM 8293, a potential psychrophilic chemical producer through syngas fermentation.</title>
        <authorList>
            <person name="Song Y."/>
            <person name="Hwang S."/>
            <person name="Cho B.-K."/>
        </authorList>
    </citation>
    <scope>NUCLEOTIDE SEQUENCE [LARGE SCALE GENOMIC DNA]</scope>
    <source>
        <strain evidence="7">DSM 8239</strain>
    </source>
</reference>
<comment type="subcellular location">
    <subcellularLocation>
        <location evidence="1">Membrane</location>
        <topology evidence="1">Multi-pass membrane protein</topology>
    </subcellularLocation>
</comment>
<dbReference type="AlphaFoldDB" id="A0A0L6U220"/>
<evidence type="ECO:0000256" key="4">
    <source>
        <dbReference type="ARBA" id="ARBA00023136"/>
    </source>
</evidence>
<dbReference type="PANTHER" id="PTHR37306">
    <property type="entry name" value="COLICIN V PRODUCTION PROTEIN"/>
    <property type="match status" value="1"/>
</dbReference>